<evidence type="ECO:0000256" key="7">
    <source>
        <dbReference type="ARBA" id="ARBA00023140"/>
    </source>
</evidence>
<keyword evidence="6" id="KW-0443">Lipid metabolism</keyword>
<evidence type="ECO:0000256" key="1">
    <source>
        <dbReference type="ARBA" id="ARBA00004275"/>
    </source>
</evidence>
<keyword evidence="4" id="KW-0276">Fatty acid metabolism</keyword>
<dbReference type="FunFam" id="3.90.226.10:FF:000024">
    <property type="entry name" value="Delta3,5-delta2,4-dienoyl-CoA isomerase"/>
    <property type="match status" value="1"/>
</dbReference>
<dbReference type="InterPro" id="IPR029045">
    <property type="entry name" value="ClpP/crotonase-like_dom_sf"/>
</dbReference>
<accession>A0A507CAQ5</accession>
<organism evidence="10 11">
    <name type="scientific">Synchytrium endobioticum</name>
    <dbReference type="NCBI Taxonomy" id="286115"/>
    <lineage>
        <taxon>Eukaryota</taxon>
        <taxon>Fungi</taxon>
        <taxon>Fungi incertae sedis</taxon>
        <taxon>Chytridiomycota</taxon>
        <taxon>Chytridiomycota incertae sedis</taxon>
        <taxon>Chytridiomycetes</taxon>
        <taxon>Synchytriales</taxon>
        <taxon>Synchytriaceae</taxon>
        <taxon>Synchytrium</taxon>
    </lineage>
</organism>
<dbReference type="GO" id="GO:0005739">
    <property type="term" value="C:mitochondrion"/>
    <property type="evidence" value="ECO:0007669"/>
    <property type="project" value="TreeGrafter"/>
</dbReference>
<reference evidence="10 11" key="1">
    <citation type="journal article" date="2019" name="Sci. Rep.">
        <title>Comparative genomics of chytrid fungi reveal insights into the obligate biotrophic and pathogenic lifestyle of Synchytrium endobioticum.</title>
        <authorList>
            <person name="van de Vossenberg B.T.L.H."/>
            <person name="Warris S."/>
            <person name="Nguyen H.D.T."/>
            <person name="van Gent-Pelzer M.P.E."/>
            <person name="Joly D.L."/>
            <person name="van de Geest H.C."/>
            <person name="Bonants P.J.M."/>
            <person name="Smith D.S."/>
            <person name="Levesque C.A."/>
            <person name="van der Lee T.A.J."/>
        </authorList>
    </citation>
    <scope>NUCLEOTIDE SEQUENCE [LARGE SCALE GENOMIC DNA]</scope>
    <source>
        <strain evidence="10 11">MB42</strain>
    </source>
</reference>
<dbReference type="Pfam" id="PF00378">
    <property type="entry name" value="ECH_1"/>
    <property type="match status" value="1"/>
</dbReference>
<dbReference type="Gene3D" id="3.90.226.10">
    <property type="entry name" value="2-enoyl-CoA Hydratase, Chain A, domain 1"/>
    <property type="match status" value="1"/>
</dbReference>
<evidence type="ECO:0000256" key="3">
    <source>
        <dbReference type="ARBA" id="ARBA00005254"/>
    </source>
</evidence>
<evidence type="ECO:0000256" key="2">
    <source>
        <dbReference type="ARBA" id="ARBA00005005"/>
    </source>
</evidence>
<protein>
    <recommendedName>
        <fullName evidence="12">Enoyl-CoA hydratase</fullName>
    </recommendedName>
</protein>
<evidence type="ECO:0008006" key="12">
    <source>
        <dbReference type="Google" id="ProtNLM"/>
    </source>
</evidence>
<dbReference type="VEuPathDB" id="FungiDB:SeMB42_g06611"/>
<evidence type="ECO:0000256" key="4">
    <source>
        <dbReference type="ARBA" id="ARBA00022832"/>
    </source>
</evidence>
<dbReference type="UniPathway" id="UPA00659"/>
<dbReference type="GO" id="GO:0005777">
    <property type="term" value="C:peroxisome"/>
    <property type="evidence" value="ECO:0007669"/>
    <property type="project" value="UniProtKB-SubCell"/>
</dbReference>
<comment type="caution">
    <text evidence="10">The sequence shown here is derived from an EMBL/GenBank/DDBJ whole genome shotgun (WGS) entry which is preliminary data.</text>
</comment>
<dbReference type="GO" id="GO:0051750">
    <property type="term" value="F:delta(3,5)-delta(2,4)-dienoyl-CoA isomerase activity"/>
    <property type="evidence" value="ECO:0007669"/>
    <property type="project" value="TreeGrafter"/>
</dbReference>
<keyword evidence="11" id="KW-1185">Reference proteome</keyword>
<dbReference type="InterPro" id="IPR018376">
    <property type="entry name" value="Enoyl-CoA_hyd/isom_CS"/>
</dbReference>
<dbReference type="Proteomes" id="UP000317494">
    <property type="component" value="Unassembled WGS sequence"/>
</dbReference>
<dbReference type="STRING" id="286115.A0A507CAQ5"/>
<dbReference type="PROSITE" id="PS00166">
    <property type="entry name" value="ENOYL_COA_HYDRATASE"/>
    <property type="match status" value="1"/>
</dbReference>
<gene>
    <name evidence="10" type="ORF">SeMB42_g06611</name>
</gene>
<evidence type="ECO:0000256" key="5">
    <source>
        <dbReference type="ARBA" id="ARBA00022990"/>
    </source>
</evidence>
<name>A0A507CAQ5_9FUNG</name>
<dbReference type="FunFam" id="1.10.12.10:FF:000004">
    <property type="entry name" value="Delta3,5-delta2,4-dienoyl-CoA isomerase"/>
    <property type="match status" value="1"/>
</dbReference>
<evidence type="ECO:0000256" key="9">
    <source>
        <dbReference type="RuleBase" id="RU003707"/>
    </source>
</evidence>
<dbReference type="GO" id="GO:0006635">
    <property type="term" value="P:fatty acid beta-oxidation"/>
    <property type="evidence" value="ECO:0007669"/>
    <property type="project" value="UniProtKB-UniPathway"/>
</dbReference>
<dbReference type="InterPro" id="IPR045002">
    <property type="entry name" value="Ech1-like"/>
</dbReference>
<evidence type="ECO:0000313" key="11">
    <source>
        <dbReference type="Proteomes" id="UP000317494"/>
    </source>
</evidence>
<dbReference type="PANTHER" id="PTHR43149:SF1">
    <property type="entry name" value="DELTA(3,5)-DELTA(2,4)-DIENOYL-COA ISOMERASE, MITOCHONDRIAL"/>
    <property type="match status" value="1"/>
</dbReference>
<evidence type="ECO:0000256" key="6">
    <source>
        <dbReference type="ARBA" id="ARBA00023098"/>
    </source>
</evidence>
<evidence type="ECO:0000313" key="10">
    <source>
        <dbReference type="EMBL" id="TPX38660.1"/>
    </source>
</evidence>
<dbReference type="SUPFAM" id="SSF52096">
    <property type="entry name" value="ClpP/crotonase"/>
    <property type="match status" value="1"/>
</dbReference>
<dbReference type="CDD" id="cd06558">
    <property type="entry name" value="crotonase-like"/>
    <property type="match status" value="1"/>
</dbReference>
<dbReference type="InterPro" id="IPR014748">
    <property type="entry name" value="Enoyl-CoA_hydra_C"/>
</dbReference>
<comment type="pathway">
    <text evidence="2">Lipid metabolism; fatty acid beta-oxidation.</text>
</comment>
<keyword evidence="5" id="KW-0007">Acetylation</keyword>
<evidence type="ECO:0000256" key="8">
    <source>
        <dbReference type="ARBA" id="ARBA00023235"/>
    </source>
</evidence>
<proteinExistence type="inferred from homology"/>
<dbReference type="Gene3D" id="1.10.12.10">
    <property type="entry name" value="Lyase 2-enoyl-coa Hydratase, Chain A, domain 2"/>
    <property type="match status" value="1"/>
</dbReference>
<dbReference type="InterPro" id="IPR001753">
    <property type="entry name" value="Enoyl-CoA_hydra/iso"/>
</dbReference>
<dbReference type="AlphaFoldDB" id="A0A507CAQ5"/>
<dbReference type="PANTHER" id="PTHR43149">
    <property type="entry name" value="ENOYL-COA HYDRATASE"/>
    <property type="match status" value="1"/>
</dbReference>
<sequence>MTMVAEQQPLPGPAATSPYQNLETLRTSFPDQGILHVELNRPNKLNAMNAVFWAEYKKVFELAAHDPQVRVVIVSSNARVFTAGLDLSDEVVASNGETDPGRRGVALYHAVLNIQATFNAQANCQKPSIAVIHGACIGGGVDLVSAADIRYCSKDAYFCVKEVDIALAADLGTLQRLPKVVGNDSWVREMCYTARNAPSAEALQVGLVSQVCEDKEAVLQAALETARLIASKSPVAVVSTKNVLNFSRSRTVEEGLNYVATWNAFAIQTGDVRVAALASLSKKPATFSKL</sequence>
<keyword evidence="7" id="KW-0576">Peroxisome</keyword>
<dbReference type="EMBL" id="QEAN01000384">
    <property type="protein sequence ID" value="TPX38660.1"/>
    <property type="molecule type" value="Genomic_DNA"/>
</dbReference>
<comment type="subcellular location">
    <subcellularLocation>
        <location evidence="1">Peroxisome</location>
    </subcellularLocation>
</comment>
<keyword evidence="8" id="KW-0413">Isomerase</keyword>
<comment type="similarity">
    <text evidence="3 9">Belongs to the enoyl-CoA hydratase/isomerase family.</text>
</comment>